<evidence type="ECO:0000313" key="5">
    <source>
        <dbReference type="Proteomes" id="UP000250266"/>
    </source>
</evidence>
<organism evidence="4 5">
    <name type="scientific">Lepidopterella palustris CBS 459.81</name>
    <dbReference type="NCBI Taxonomy" id="1314670"/>
    <lineage>
        <taxon>Eukaryota</taxon>
        <taxon>Fungi</taxon>
        <taxon>Dikarya</taxon>
        <taxon>Ascomycota</taxon>
        <taxon>Pezizomycotina</taxon>
        <taxon>Dothideomycetes</taxon>
        <taxon>Pleosporomycetidae</taxon>
        <taxon>Mytilinidiales</taxon>
        <taxon>Argynnaceae</taxon>
        <taxon>Lepidopterella</taxon>
    </lineage>
</organism>
<keyword evidence="5" id="KW-1185">Reference proteome</keyword>
<protein>
    <submittedName>
        <fullName evidence="4">CoA-dependent acyltransferase</fullName>
    </submittedName>
</protein>
<keyword evidence="1" id="KW-0436">Ligase</keyword>
<evidence type="ECO:0000256" key="2">
    <source>
        <dbReference type="ARBA" id="ARBA00029454"/>
    </source>
</evidence>
<dbReference type="GO" id="GO:0005737">
    <property type="term" value="C:cytoplasm"/>
    <property type="evidence" value="ECO:0007669"/>
    <property type="project" value="TreeGrafter"/>
</dbReference>
<dbReference type="GO" id="GO:0016874">
    <property type="term" value="F:ligase activity"/>
    <property type="evidence" value="ECO:0007669"/>
    <property type="project" value="UniProtKB-KW"/>
</dbReference>
<dbReference type="GO" id="GO:0031177">
    <property type="term" value="F:phosphopantetheine binding"/>
    <property type="evidence" value="ECO:0007669"/>
    <property type="project" value="TreeGrafter"/>
</dbReference>
<sequence length="354" mass="39660">MANALQENLPSKAISRQYTPFSALNVDDINMYLSNHIQPEGAVNATVTAPRFSVKYNLLYLDVSIDKARLFKSCQELVTHHEILRTVFLQISDRCMQVVLEQIPLPVTEFEAHDGIEDFSQMLCAADADSEMPLGSSFVKFMFVTGRNGQNCLIIRISHAQYDGMCLSSLLRQLGMLYDRTPIPKAPTFSTYIYHMLQETVPESYDYWRKLLEGTSTTVLRPNTTLGNSPDATSVSTSIDISARPKETTIATLLTAAWSVVLARFSSNRDVTFGQVAAGRSIDLPDCDKIMGKCDQHVPVRVKFKPGWTASDLLSFVQDQHVNSSRFESTGMREIIKHCVVWPPRTGFDSVVHH</sequence>
<keyword evidence="4" id="KW-0808">Transferase</keyword>
<dbReference type="Gene3D" id="3.30.559.30">
    <property type="entry name" value="Nonribosomal peptide synthetase, condensation domain"/>
    <property type="match status" value="1"/>
</dbReference>
<dbReference type="SUPFAM" id="SSF52777">
    <property type="entry name" value="CoA-dependent acyltransferases"/>
    <property type="match status" value="2"/>
</dbReference>
<evidence type="ECO:0000313" key="4">
    <source>
        <dbReference type="EMBL" id="OCK75208.1"/>
    </source>
</evidence>
<proteinExistence type="inferred from homology"/>
<feature type="domain" description="Condensation" evidence="3">
    <location>
        <begin position="58"/>
        <end position="340"/>
    </location>
</feature>
<comment type="similarity">
    <text evidence="2">Belongs to the NRP synthetase family.</text>
</comment>
<dbReference type="PANTHER" id="PTHR45527">
    <property type="entry name" value="NONRIBOSOMAL PEPTIDE SYNTHETASE"/>
    <property type="match status" value="1"/>
</dbReference>
<dbReference type="GO" id="GO:0016746">
    <property type="term" value="F:acyltransferase activity"/>
    <property type="evidence" value="ECO:0007669"/>
    <property type="project" value="UniProtKB-KW"/>
</dbReference>
<dbReference type="InterPro" id="IPR001242">
    <property type="entry name" value="Condensation_dom"/>
</dbReference>
<accession>A0A8E2E110</accession>
<dbReference type="Gene3D" id="3.30.559.10">
    <property type="entry name" value="Chloramphenicol acetyltransferase-like domain"/>
    <property type="match status" value="1"/>
</dbReference>
<dbReference type="AlphaFoldDB" id="A0A8E2E110"/>
<dbReference type="CDD" id="cd19542">
    <property type="entry name" value="CT_NRPS-like"/>
    <property type="match status" value="1"/>
</dbReference>
<keyword evidence="4" id="KW-0012">Acyltransferase</keyword>
<dbReference type="InterPro" id="IPR023213">
    <property type="entry name" value="CAT-like_dom_sf"/>
</dbReference>
<dbReference type="Pfam" id="PF00668">
    <property type="entry name" value="Condensation"/>
    <property type="match status" value="1"/>
</dbReference>
<reference evidence="4 5" key="1">
    <citation type="journal article" date="2016" name="Nat. Commun.">
        <title>Ectomycorrhizal ecology is imprinted in the genome of the dominant symbiotic fungus Cenococcum geophilum.</title>
        <authorList>
            <consortium name="DOE Joint Genome Institute"/>
            <person name="Peter M."/>
            <person name="Kohler A."/>
            <person name="Ohm R.A."/>
            <person name="Kuo A."/>
            <person name="Krutzmann J."/>
            <person name="Morin E."/>
            <person name="Arend M."/>
            <person name="Barry K.W."/>
            <person name="Binder M."/>
            <person name="Choi C."/>
            <person name="Clum A."/>
            <person name="Copeland A."/>
            <person name="Grisel N."/>
            <person name="Haridas S."/>
            <person name="Kipfer T."/>
            <person name="LaButti K."/>
            <person name="Lindquist E."/>
            <person name="Lipzen A."/>
            <person name="Maire R."/>
            <person name="Meier B."/>
            <person name="Mihaltcheva S."/>
            <person name="Molinier V."/>
            <person name="Murat C."/>
            <person name="Poggeler S."/>
            <person name="Quandt C.A."/>
            <person name="Sperisen C."/>
            <person name="Tritt A."/>
            <person name="Tisserant E."/>
            <person name="Crous P.W."/>
            <person name="Henrissat B."/>
            <person name="Nehls U."/>
            <person name="Egli S."/>
            <person name="Spatafora J.W."/>
            <person name="Grigoriev I.V."/>
            <person name="Martin F.M."/>
        </authorList>
    </citation>
    <scope>NUCLEOTIDE SEQUENCE [LARGE SCALE GENOMIC DNA]</scope>
    <source>
        <strain evidence="4 5">CBS 459.81</strain>
    </source>
</reference>
<dbReference type="PANTHER" id="PTHR45527:SF3">
    <property type="entry name" value="SIDEROPHORE SYNTHETASE (EUROFUNG)"/>
    <property type="match status" value="1"/>
</dbReference>
<name>A0A8E2E110_9PEZI</name>
<evidence type="ECO:0000259" key="3">
    <source>
        <dbReference type="Pfam" id="PF00668"/>
    </source>
</evidence>
<gene>
    <name evidence="4" type="ORF">K432DRAFT_409223</name>
</gene>
<evidence type="ECO:0000256" key="1">
    <source>
        <dbReference type="ARBA" id="ARBA00022598"/>
    </source>
</evidence>
<dbReference type="OrthoDB" id="3791627at2759"/>
<dbReference type="GO" id="GO:0044550">
    <property type="term" value="P:secondary metabolite biosynthetic process"/>
    <property type="evidence" value="ECO:0007669"/>
    <property type="project" value="TreeGrafter"/>
</dbReference>
<dbReference type="EMBL" id="KV745349">
    <property type="protein sequence ID" value="OCK75208.1"/>
    <property type="molecule type" value="Genomic_DNA"/>
</dbReference>
<dbReference type="Proteomes" id="UP000250266">
    <property type="component" value="Unassembled WGS sequence"/>
</dbReference>
<dbReference type="GO" id="GO:0043041">
    <property type="term" value="P:amino acid activation for nonribosomal peptide biosynthetic process"/>
    <property type="evidence" value="ECO:0007669"/>
    <property type="project" value="TreeGrafter"/>
</dbReference>